<dbReference type="Pfam" id="PF17171">
    <property type="entry name" value="GST_C_6"/>
    <property type="match status" value="1"/>
</dbReference>
<dbReference type="InterPro" id="IPR050931">
    <property type="entry name" value="Mito_Protein_Transport_Metaxin"/>
</dbReference>
<protein>
    <submittedName>
        <fullName evidence="3">Metaxin glutathione S-transferase domain-containing protein</fullName>
    </submittedName>
</protein>
<dbReference type="CDD" id="cd03193">
    <property type="entry name" value="GST_C_Metaxin"/>
    <property type="match status" value="1"/>
</dbReference>
<dbReference type="PANTHER" id="PTHR12289">
    <property type="entry name" value="METAXIN RELATED"/>
    <property type="match status" value="1"/>
</dbReference>
<accession>A0A914C3I7</accession>
<proteinExistence type="predicted"/>
<dbReference type="SUPFAM" id="SSF47616">
    <property type="entry name" value="GST C-terminal domain-like"/>
    <property type="match status" value="1"/>
</dbReference>
<dbReference type="PANTHER" id="PTHR12289:SF32">
    <property type="entry name" value="GST_C_6 DOMAIN-CONTAINING PROTEIN"/>
    <property type="match status" value="1"/>
</dbReference>
<reference evidence="3" key="1">
    <citation type="submission" date="2022-11" db="UniProtKB">
        <authorList>
            <consortium name="WormBaseParasite"/>
        </authorList>
    </citation>
    <scope>IDENTIFICATION</scope>
</reference>
<organism evidence="2 3">
    <name type="scientific">Acrobeloides nanus</name>
    <dbReference type="NCBI Taxonomy" id="290746"/>
    <lineage>
        <taxon>Eukaryota</taxon>
        <taxon>Metazoa</taxon>
        <taxon>Ecdysozoa</taxon>
        <taxon>Nematoda</taxon>
        <taxon>Chromadorea</taxon>
        <taxon>Rhabditida</taxon>
        <taxon>Tylenchina</taxon>
        <taxon>Cephalobomorpha</taxon>
        <taxon>Cephaloboidea</taxon>
        <taxon>Cephalobidae</taxon>
        <taxon>Acrobeloides</taxon>
    </lineage>
</organism>
<dbReference type="InterPro" id="IPR033468">
    <property type="entry name" value="Metaxin_GST"/>
</dbReference>
<keyword evidence="2" id="KW-1185">Reference proteome</keyword>
<name>A0A914C3I7_9BILA</name>
<dbReference type="InterPro" id="IPR036282">
    <property type="entry name" value="Glutathione-S-Trfase_C_sf"/>
</dbReference>
<dbReference type="Proteomes" id="UP000887540">
    <property type="component" value="Unplaced"/>
</dbReference>
<evidence type="ECO:0000259" key="1">
    <source>
        <dbReference type="Pfam" id="PF17171"/>
    </source>
</evidence>
<evidence type="ECO:0000313" key="2">
    <source>
        <dbReference type="Proteomes" id="UP000887540"/>
    </source>
</evidence>
<evidence type="ECO:0000313" key="3">
    <source>
        <dbReference type="WBParaSite" id="ACRNAN_Path_197.g702.t1"/>
    </source>
</evidence>
<feature type="domain" description="Metaxin glutathione S-transferase" evidence="1">
    <location>
        <begin position="68"/>
        <end position="127"/>
    </location>
</feature>
<dbReference type="WBParaSite" id="ACRNAN_Path_197.g702.t1">
    <property type="protein sequence ID" value="ACRNAN_Path_197.g702.t1"/>
    <property type="gene ID" value="ACRNAN_Path_197.g702"/>
</dbReference>
<dbReference type="AlphaFoldDB" id="A0A914C3I7"/>
<dbReference type="Gene3D" id="1.20.1050.10">
    <property type="match status" value="1"/>
</dbReference>
<dbReference type="GO" id="GO:0005737">
    <property type="term" value="C:cytoplasm"/>
    <property type="evidence" value="ECO:0007669"/>
    <property type="project" value="TreeGrafter"/>
</dbReference>
<sequence length="149" mass="17264">MIDSSIGNAIFYIKFKVHGRDVRALYEKMLPIYFARMMYKSIKSKVYGKLAGATILEYTLDEVLLTLRTDFQTLETMLGHGKPFLFGMTPTIADFTLFGHLSVVFYLPFSNPVQNLLNEEFPLVKAHLKIMMKNYFPEYETLPDLGYIR</sequence>